<organism evidence="12 13">
    <name type="scientific">Niastella soli</name>
    <dbReference type="NCBI Taxonomy" id="2821487"/>
    <lineage>
        <taxon>Bacteria</taxon>
        <taxon>Pseudomonadati</taxon>
        <taxon>Bacteroidota</taxon>
        <taxon>Chitinophagia</taxon>
        <taxon>Chitinophagales</taxon>
        <taxon>Chitinophagaceae</taxon>
        <taxon>Niastella</taxon>
    </lineage>
</organism>
<dbReference type="PIRSF" id="PIRSF006485">
    <property type="entry name" value="GTP-binding_EngA"/>
    <property type="match status" value="1"/>
</dbReference>
<feature type="binding site" evidence="8">
    <location>
        <begin position="57"/>
        <end position="61"/>
    </location>
    <ligand>
        <name>GTP</name>
        <dbReference type="ChEBI" id="CHEBI:37565"/>
        <label>1</label>
    </ligand>
</feature>
<proteinExistence type="inferred from homology"/>
<dbReference type="InterPro" id="IPR027417">
    <property type="entry name" value="P-loop_NTPase"/>
</dbReference>
<dbReference type="InterPro" id="IPR031166">
    <property type="entry name" value="G_ENGA"/>
</dbReference>
<evidence type="ECO:0000256" key="10">
    <source>
        <dbReference type="RuleBase" id="RU004481"/>
    </source>
</evidence>
<keyword evidence="4 10" id="KW-0677">Repeat</keyword>
<feature type="binding site" evidence="8">
    <location>
        <begin position="120"/>
        <end position="123"/>
    </location>
    <ligand>
        <name>GTP</name>
        <dbReference type="ChEBI" id="CHEBI:37565"/>
        <label>1</label>
    </ligand>
</feature>
<feature type="binding site" evidence="8">
    <location>
        <begin position="232"/>
        <end position="236"/>
    </location>
    <ligand>
        <name>GTP</name>
        <dbReference type="ChEBI" id="CHEBI:37565"/>
        <label>2</label>
    </ligand>
</feature>
<evidence type="ECO:0000256" key="4">
    <source>
        <dbReference type="ARBA" id="ARBA00022737"/>
    </source>
</evidence>
<feature type="binding site" evidence="8">
    <location>
        <begin position="297"/>
        <end position="300"/>
    </location>
    <ligand>
        <name>GTP</name>
        <dbReference type="ChEBI" id="CHEBI:37565"/>
        <label>2</label>
    </ligand>
</feature>
<comment type="subunit">
    <text evidence="8">Associates with the 50S ribosomal subunit.</text>
</comment>
<evidence type="ECO:0000256" key="5">
    <source>
        <dbReference type="ARBA" id="ARBA00022741"/>
    </source>
</evidence>
<evidence type="ECO:0000256" key="2">
    <source>
        <dbReference type="ARBA" id="ARBA00020953"/>
    </source>
</evidence>
<dbReference type="Gene3D" id="3.40.50.300">
    <property type="entry name" value="P-loop containing nucleotide triphosphate hydrolases"/>
    <property type="match status" value="2"/>
</dbReference>
<dbReference type="PROSITE" id="PS51712">
    <property type="entry name" value="G_ENGA"/>
    <property type="match status" value="2"/>
</dbReference>
<dbReference type="PANTHER" id="PTHR43834">
    <property type="entry name" value="GTPASE DER"/>
    <property type="match status" value="1"/>
</dbReference>
<protein>
    <recommendedName>
        <fullName evidence="2 8">GTPase Der</fullName>
    </recommendedName>
    <alternativeName>
        <fullName evidence="7 8">GTP-binding protein EngA</fullName>
    </alternativeName>
</protein>
<feature type="binding site" evidence="8">
    <location>
        <begin position="10"/>
        <end position="17"/>
    </location>
    <ligand>
        <name>GTP</name>
        <dbReference type="ChEBI" id="CHEBI:37565"/>
        <label>1</label>
    </ligand>
</feature>
<comment type="similarity">
    <text evidence="1 8 9 10">Belongs to the TRAFAC class TrmE-Era-EngA-EngB-Septin-like GTPase superfamily. EngA (Der) GTPase family.</text>
</comment>
<feature type="domain" description="EngA-type G" evidence="11">
    <location>
        <begin position="179"/>
        <end position="354"/>
    </location>
</feature>
<dbReference type="InterPro" id="IPR003593">
    <property type="entry name" value="AAA+_ATPase"/>
</dbReference>
<keyword evidence="3 8" id="KW-0690">Ribosome biogenesis</keyword>
<dbReference type="NCBIfam" id="TIGR03594">
    <property type="entry name" value="GTPase_EngA"/>
    <property type="match status" value="1"/>
</dbReference>
<evidence type="ECO:0000256" key="6">
    <source>
        <dbReference type="ARBA" id="ARBA00023134"/>
    </source>
</evidence>
<dbReference type="PRINTS" id="PR00326">
    <property type="entry name" value="GTP1OBG"/>
</dbReference>
<evidence type="ECO:0000256" key="9">
    <source>
        <dbReference type="PROSITE-ProRule" id="PRU01049"/>
    </source>
</evidence>
<evidence type="ECO:0000256" key="7">
    <source>
        <dbReference type="ARBA" id="ARBA00032345"/>
    </source>
</evidence>
<dbReference type="InterPro" id="IPR005225">
    <property type="entry name" value="Small_GTP-bd"/>
</dbReference>
<evidence type="ECO:0000313" key="12">
    <source>
        <dbReference type="EMBL" id="MBO9205110.1"/>
    </source>
</evidence>
<dbReference type="CDD" id="cd01894">
    <property type="entry name" value="EngA1"/>
    <property type="match status" value="1"/>
</dbReference>
<dbReference type="Pfam" id="PF01926">
    <property type="entry name" value="MMR_HSR1"/>
    <property type="match status" value="2"/>
</dbReference>
<dbReference type="PANTHER" id="PTHR43834:SF6">
    <property type="entry name" value="GTPASE DER"/>
    <property type="match status" value="1"/>
</dbReference>
<keyword evidence="13" id="KW-1185">Reference proteome</keyword>
<evidence type="ECO:0000256" key="3">
    <source>
        <dbReference type="ARBA" id="ARBA00022517"/>
    </source>
</evidence>
<name>A0ABS3Z4L0_9BACT</name>
<evidence type="ECO:0000256" key="1">
    <source>
        <dbReference type="ARBA" id="ARBA00008279"/>
    </source>
</evidence>
<accession>A0ABS3Z4L0</accession>
<gene>
    <name evidence="8 12" type="primary">der</name>
    <name evidence="12" type="ORF">J7I42_32785</name>
</gene>
<comment type="function">
    <text evidence="8 10">GTPase that plays an essential role in the late steps of ribosome biogenesis.</text>
</comment>
<feature type="domain" description="EngA-type G" evidence="11">
    <location>
        <begin position="4"/>
        <end position="168"/>
    </location>
</feature>
<dbReference type="EMBL" id="JAGHKO010000017">
    <property type="protein sequence ID" value="MBO9205110.1"/>
    <property type="molecule type" value="Genomic_DNA"/>
</dbReference>
<dbReference type="Proteomes" id="UP000677244">
    <property type="component" value="Unassembled WGS sequence"/>
</dbReference>
<dbReference type="Pfam" id="PF14714">
    <property type="entry name" value="KH_dom-like"/>
    <property type="match status" value="1"/>
</dbReference>
<dbReference type="InterPro" id="IPR032859">
    <property type="entry name" value="KH_dom-like"/>
</dbReference>
<keyword evidence="6 8" id="KW-0342">GTP-binding</keyword>
<sequence>MAGFTVAIVGRPNVGKSTFFNRLLEQRKAIVDDVSGVTRDRQYGVADWNGKSFNVIDTGGFVPESQEAFEKEINKQVMIAVEEASAMLFMVDAATGITDLDESMADVLRRTAKPVFLVVNKVDNHERLLEATEFYGLGFDNIFFISSMSGSGSGELLDALAALITEDQVAALEAEGAIPKFAIIGQPNVGKSSLLNALIGQERTIVSDIAGTTRDTIHTHYNLFQKEFVLIDTAGIRRKTKVHEDLEFYSVIRAIKAMDEADVILLMLDAEKGITQQDLNIFGLASKKGKGIVLLVNKWDTMQKETNTARDYENELKKRIAPFSDVPILFISAQEKVRIHKAIEVALEVYENKQRKVPTSELNEIMLKAIASYQPPVVRGNPIRIKYVTQLPTHVPSFAFFCNFPDDVKQPYKNYLENQLRQHFEFTGVPVRLFFRKK</sequence>
<dbReference type="SUPFAM" id="SSF52540">
    <property type="entry name" value="P-loop containing nucleoside triphosphate hydrolases"/>
    <property type="match status" value="2"/>
</dbReference>
<evidence type="ECO:0000259" key="11">
    <source>
        <dbReference type="PROSITE" id="PS51712"/>
    </source>
</evidence>
<dbReference type="HAMAP" id="MF_00195">
    <property type="entry name" value="GTPase_Der"/>
    <property type="match status" value="1"/>
</dbReference>
<evidence type="ECO:0000313" key="13">
    <source>
        <dbReference type="Proteomes" id="UP000677244"/>
    </source>
</evidence>
<reference evidence="12 13" key="1">
    <citation type="submission" date="2021-03" db="EMBL/GenBank/DDBJ databases">
        <title>Assistant Professor.</title>
        <authorList>
            <person name="Huq M.A."/>
        </authorList>
    </citation>
    <scope>NUCLEOTIDE SEQUENCE [LARGE SCALE GENOMIC DNA]</scope>
    <source>
        <strain evidence="12 13">MAH-29</strain>
    </source>
</reference>
<comment type="caution">
    <text evidence="12">The sequence shown here is derived from an EMBL/GenBank/DDBJ whole genome shotgun (WGS) entry which is preliminary data.</text>
</comment>
<dbReference type="NCBIfam" id="TIGR00231">
    <property type="entry name" value="small_GTP"/>
    <property type="match status" value="2"/>
</dbReference>
<dbReference type="InterPro" id="IPR006073">
    <property type="entry name" value="GTP-bd"/>
</dbReference>
<keyword evidence="5 8" id="KW-0547">Nucleotide-binding</keyword>
<feature type="binding site" evidence="8">
    <location>
        <begin position="185"/>
        <end position="192"/>
    </location>
    <ligand>
        <name>GTP</name>
        <dbReference type="ChEBI" id="CHEBI:37565"/>
        <label>2</label>
    </ligand>
</feature>
<evidence type="ECO:0000256" key="8">
    <source>
        <dbReference type="HAMAP-Rule" id="MF_00195"/>
    </source>
</evidence>
<dbReference type="InterPro" id="IPR015946">
    <property type="entry name" value="KH_dom-like_a/b"/>
</dbReference>
<dbReference type="RefSeq" id="WP_209144353.1">
    <property type="nucleotide sequence ID" value="NZ_JAGHKO010000017.1"/>
</dbReference>
<dbReference type="SMART" id="SM00382">
    <property type="entry name" value="AAA"/>
    <property type="match status" value="2"/>
</dbReference>
<dbReference type="Gene3D" id="3.30.300.20">
    <property type="match status" value="1"/>
</dbReference>
<dbReference type="InterPro" id="IPR016484">
    <property type="entry name" value="GTPase_Der"/>
</dbReference>
<dbReference type="CDD" id="cd01895">
    <property type="entry name" value="EngA2"/>
    <property type="match status" value="1"/>
</dbReference>